<sequence>MIRENHDETIQPKRHEEQNDLFDALGSHRSRYALYACLETEGPRALSVIADQVAAWEYDKPITEVTPAEHKRVYTSLQQHHLSKLEGAGLIDVDDKSIDCTEKARNLDLYIELVPESDLPWSLYYLGLSAISGFLLGLQIAGFLPDAVSFPLLTAGILLVFSCSSLVHYRRANRITFGPADRPLEIDD</sequence>
<keyword evidence="1" id="KW-0812">Transmembrane</keyword>
<evidence type="ECO:0000313" key="3">
    <source>
        <dbReference type="EMBL" id="AHG01254.1"/>
    </source>
</evidence>
<dbReference type="Gene3D" id="1.10.10.10">
    <property type="entry name" value="Winged helix-like DNA-binding domain superfamily/Winged helix DNA-binding domain"/>
    <property type="match status" value="1"/>
</dbReference>
<dbReference type="Pfam" id="PF24035">
    <property type="entry name" value="DUF7344"/>
    <property type="match status" value="1"/>
</dbReference>
<dbReference type="HOGENOM" id="CLU_093378_2_0_2"/>
<protein>
    <recommendedName>
        <fullName evidence="2">DUF7344 domain-containing protein</fullName>
    </recommendedName>
</protein>
<dbReference type="Proteomes" id="UP000019024">
    <property type="component" value="Plasmid unnamed"/>
</dbReference>
<keyword evidence="3" id="KW-0614">Plasmid</keyword>
<dbReference type="KEGG" id="hlr:HALLA_02430"/>
<dbReference type="RefSeq" id="WP_049954192.1">
    <property type="nucleotide sequence ID" value="NZ_CP007056.1"/>
</dbReference>
<reference evidence="3 4" key="1">
    <citation type="submission" date="2014-01" db="EMBL/GenBank/DDBJ databases">
        <authorList>
            <consortium name="DOE Joint Genome Institute"/>
            <person name="Anderson I."/>
            <person name="Huntemann M."/>
            <person name="Han J."/>
            <person name="Chen A."/>
            <person name="Kyrpides N."/>
            <person name="Mavromatis K."/>
            <person name="Markowitz V."/>
            <person name="Palaniappan K."/>
            <person name="Ivanova N."/>
            <person name="Schaumberg A."/>
            <person name="Pati A."/>
            <person name="Liolios K."/>
            <person name="Nordberg H.P."/>
            <person name="Cantor M.N."/>
            <person name="Hua S.X."/>
            <person name="Woyke T."/>
        </authorList>
    </citation>
    <scope>NUCLEOTIDE SEQUENCE [LARGE SCALE GENOMIC DNA]</scope>
    <source>
        <strain evidence="3 4">XH-48</strain>
        <plasmid evidence="4">1</plasmid>
    </source>
</reference>
<proteinExistence type="predicted"/>
<keyword evidence="1" id="KW-1133">Transmembrane helix</keyword>
<dbReference type="InterPro" id="IPR036388">
    <property type="entry name" value="WH-like_DNA-bd_sf"/>
</dbReference>
<evidence type="ECO:0000259" key="2">
    <source>
        <dbReference type="Pfam" id="PF24035"/>
    </source>
</evidence>
<dbReference type="GeneID" id="25146675"/>
<evidence type="ECO:0000256" key="1">
    <source>
        <dbReference type="SAM" id="Phobius"/>
    </source>
</evidence>
<geneLocation type="plasmid" evidence="4">
    <name>1</name>
</geneLocation>
<name>W0JRL8_9EURY</name>
<dbReference type="InterPro" id="IPR055768">
    <property type="entry name" value="DUF7344"/>
</dbReference>
<feature type="transmembrane region" description="Helical" evidence="1">
    <location>
        <begin position="123"/>
        <end position="144"/>
    </location>
</feature>
<dbReference type="eggNOG" id="arCOG03828">
    <property type="taxonomic scope" value="Archaea"/>
</dbReference>
<dbReference type="OrthoDB" id="331021at2157"/>
<dbReference type="AlphaFoldDB" id="W0JRL8"/>
<dbReference type="EMBL" id="CP007056">
    <property type="protein sequence ID" value="AHG01254.1"/>
    <property type="molecule type" value="Genomic_DNA"/>
</dbReference>
<keyword evidence="1" id="KW-0472">Membrane</keyword>
<accession>W0JRL8</accession>
<gene>
    <name evidence="3" type="ORF">HALLA_02430</name>
</gene>
<evidence type="ECO:0000313" key="4">
    <source>
        <dbReference type="Proteomes" id="UP000019024"/>
    </source>
</evidence>
<organism evidence="3 4">
    <name type="scientific">Halostagnicola larsenii XH-48</name>
    <dbReference type="NCBI Taxonomy" id="797299"/>
    <lineage>
        <taxon>Archaea</taxon>
        <taxon>Methanobacteriati</taxon>
        <taxon>Methanobacteriota</taxon>
        <taxon>Stenosarchaea group</taxon>
        <taxon>Halobacteria</taxon>
        <taxon>Halobacteriales</taxon>
        <taxon>Natrialbaceae</taxon>
        <taxon>Halostagnicola</taxon>
    </lineage>
</organism>
<feature type="domain" description="DUF7344" evidence="2">
    <location>
        <begin position="22"/>
        <end position="96"/>
    </location>
</feature>
<feature type="transmembrane region" description="Helical" evidence="1">
    <location>
        <begin position="150"/>
        <end position="169"/>
    </location>
</feature>
<keyword evidence="4" id="KW-1185">Reference proteome</keyword>